<evidence type="ECO:0000256" key="1">
    <source>
        <dbReference type="SAM" id="MobiDB-lite"/>
    </source>
</evidence>
<feature type="region of interest" description="Disordered" evidence="1">
    <location>
        <begin position="29"/>
        <end position="92"/>
    </location>
</feature>
<organism evidence="2 3">
    <name type="scientific">Nocardioides mangrovicus</name>
    <dbReference type="NCBI Taxonomy" id="2478913"/>
    <lineage>
        <taxon>Bacteria</taxon>
        <taxon>Bacillati</taxon>
        <taxon>Actinomycetota</taxon>
        <taxon>Actinomycetes</taxon>
        <taxon>Propionibacteriales</taxon>
        <taxon>Nocardioidaceae</taxon>
        <taxon>Nocardioides</taxon>
    </lineage>
</organism>
<sequence>MRCISQRATTPTRTSTTIASGFPISQLVGRSEGSRSRLPIARSISPRLRKPTDASQTRACGYPRGRDEPADPCGGPGRRPRRRVGGAGPRRCRRRRRARVLAEHAARLGLRLRADLVPGAVRAVRPDLRAVRAAQPDPAPGLPARTPVDRRGRVVRRPARGHREGARRGLPGPGAGRGPGRHERPLLMADSFTASQRATIDAAIRDAETTSRLEFSVFVGPVAQGEDATGFARRLHAGMSSPARSVLLLVDPNQRLLEIVTGSDADRVLDPHGLSLVAAGLQSDLATGDLVGGLARAVRGLGERCRRPRVLHADTPEE</sequence>
<protein>
    <submittedName>
        <fullName evidence="2">DUF5130 family protein</fullName>
    </submittedName>
</protein>
<feature type="compositionally biased region" description="Basic residues" evidence="1">
    <location>
        <begin position="78"/>
        <end position="92"/>
    </location>
</feature>
<feature type="region of interest" description="Disordered" evidence="1">
    <location>
        <begin position="156"/>
        <end position="184"/>
    </location>
</feature>
<dbReference type="Proteomes" id="UP000281708">
    <property type="component" value="Unassembled WGS sequence"/>
</dbReference>
<gene>
    <name evidence="2" type="ORF">D9V37_07340</name>
</gene>
<dbReference type="Gene3D" id="3.10.310.50">
    <property type="match status" value="1"/>
</dbReference>
<dbReference type="EMBL" id="RDBE01000006">
    <property type="protein sequence ID" value="RLV50111.1"/>
    <property type="molecule type" value="Genomic_DNA"/>
</dbReference>
<keyword evidence="3" id="KW-1185">Reference proteome</keyword>
<evidence type="ECO:0000313" key="3">
    <source>
        <dbReference type="Proteomes" id="UP000281708"/>
    </source>
</evidence>
<name>A0A3L8P4N2_9ACTN</name>
<reference evidence="2 3" key="1">
    <citation type="submission" date="2018-10" db="EMBL/GenBank/DDBJ databases">
        <title>Marmoricola sp. 4Q3S-7 whole genome shotgun sequence.</title>
        <authorList>
            <person name="Li F."/>
        </authorList>
    </citation>
    <scope>NUCLEOTIDE SEQUENCE [LARGE SCALE GENOMIC DNA]</scope>
    <source>
        <strain evidence="2 3">4Q3S-7</strain>
    </source>
</reference>
<evidence type="ECO:0000313" key="2">
    <source>
        <dbReference type="EMBL" id="RLV50111.1"/>
    </source>
</evidence>
<comment type="caution">
    <text evidence="2">The sequence shown here is derived from an EMBL/GenBank/DDBJ whole genome shotgun (WGS) entry which is preliminary data.</text>
</comment>
<dbReference type="AlphaFoldDB" id="A0A3L8P4N2"/>
<dbReference type="InterPro" id="IPR033437">
    <property type="entry name" value="DUF5130"/>
</dbReference>
<proteinExistence type="predicted"/>
<accession>A0A3L8P4N2</accession>
<dbReference type="Pfam" id="PF17174">
    <property type="entry name" value="DUF5130"/>
    <property type="match status" value="1"/>
</dbReference>